<feature type="region of interest" description="Disordered" evidence="1">
    <location>
        <begin position="208"/>
        <end position="287"/>
    </location>
</feature>
<proteinExistence type="predicted"/>
<dbReference type="EMBL" id="JBBPDW010000036">
    <property type="protein sequence ID" value="KAK7536557.1"/>
    <property type="molecule type" value="Genomic_DNA"/>
</dbReference>
<organism evidence="2 3">
    <name type="scientific">Phyllosticta citricarpa</name>
    <dbReference type="NCBI Taxonomy" id="55181"/>
    <lineage>
        <taxon>Eukaryota</taxon>
        <taxon>Fungi</taxon>
        <taxon>Dikarya</taxon>
        <taxon>Ascomycota</taxon>
        <taxon>Pezizomycotina</taxon>
        <taxon>Dothideomycetes</taxon>
        <taxon>Dothideomycetes incertae sedis</taxon>
        <taxon>Botryosphaeriales</taxon>
        <taxon>Phyllostictaceae</taxon>
        <taxon>Phyllosticta</taxon>
    </lineage>
</organism>
<accession>A0ABR1LMZ3</accession>
<feature type="compositionally biased region" description="Low complexity" evidence="1">
    <location>
        <begin position="233"/>
        <end position="252"/>
    </location>
</feature>
<reference evidence="2 3" key="1">
    <citation type="submission" date="2024-04" db="EMBL/GenBank/DDBJ databases">
        <title>Phyllosticta paracitricarpa is synonymous to the EU quarantine fungus P. citricarpa based on phylogenomic analyses.</title>
        <authorList>
            <consortium name="Lawrence Berkeley National Laboratory"/>
            <person name="Van Ingen-Buijs V.A."/>
            <person name="Van Westerhoven A.C."/>
            <person name="Haridas S."/>
            <person name="Skiadas P."/>
            <person name="Martin F."/>
            <person name="Groenewald J.Z."/>
            <person name="Crous P.W."/>
            <person name="Seidl M.F."/>
        </authorList>
    </citation>
    <scope>NUCLEOTIDE SEQUENCE [LARGE SCALE GENOMIC DNA]</scope>
    <source>
        <strain evidence="2 3">CBS 122670</strain>
    </source>
</reference>
<protein>
    <submittedName>
        <fullName evidence="2">Uncharacterized protein</fullName>
    </submittedName>
</protein>
<evidence type="ECO:0000256" key="1">
    <source>
        <dbReference type="SAM" id="MobiDB-lite"/>
    </source>
</evidence>
<name>A0ABR1LMZ3_9PEZI</name>
<evidence type="ECO:0000313" key="3">
    <source>
        <dbReference type="Proteomes" id="UP001365128"/>
    </source>
</evidence>
<gene>
    <name evidence="2" type="ORF">IWX46DRAFT_263958</name>
</gene>
<sequence>MNQTGQLHTRLWERQMTSVGSCTCLRSPPGPSWLPSALIPTNRGAPCRELGRCGRSEGQKCGHGRGEHPLPCRHFDTGCITMTVNDAMVTSRSYASSLRMWPSAALTALPCTTLRSPIPSAAAQPSLHTVRAYGRSLPRHGRLSDALCSSTMPDSRVPLRCRGEMFQQTLHAWMAAQSGTVVRDSIASVTTAHRSGHGDAVALVSPPHRMHEQSKTGLQCCPGPNDLAGTQTSSSSARAVSAGRRRGPTAARTRGRRDPLDPLDWTHTQQQQQQQPQKPPGAVHARP</sequence>
<comment type="caution">
    <text evidence="2">The sequence shown here is derived from an EMBL/GenBank/DDBJ whole genome shotgun (WGS) entry which is preliminary data.</text>
</comment>
<dbReference type="Proteomes" id="UP001365128">
    <property type="component" value="Unassembled WGS sequence"/>
</dbReference>
<keyword evidence="3" id="KW-1185">Reference proteome</keyword>
<evidence type="ECO:0000313" key="2">
    <source>
        <dbReference type="EMBL" id="KAK7536557.1"/>
    </source>
</evidence>